<keyword evidence="4" id="KW-1185">Reference proteome</keyword>
<gene>
    <name evidence="3" type="ORF">GFSPODELE1_LOCUS9250</name>
</gene>
<name>A0ABP1E1A3_9APHY</name>
<evidence type="ECO:0000313" key="4">
    <source>
        <dbReference type="Proteomes" id="UP001497453"/>
    </source>
</evidence>
<reference evidence="4" key="1">
    <citation type="submission" date="2024-04" db="EMBL/GenBank/DDBJ databases">
        <authorList>
            <person name="Shaw F."/>
            <person name="Minotto A."/>
        </authorList>
    </citation>
    <scope>NUCLEOTIDE SEQUENCE [LARGE SCALE GENOMIC DNA]</scope>
</reference>
<dbReference type="EMBL" id="OZ037950">
    <property type="protein sequence ID" value="CAL1713314.1"/>
    <property type="molecule type" value="Genomic_DNA"/>
</dbReference>
<sequence length="528" mass="57860">MSLRAVQRLQTIGNFLRPASAMSASLPPTIHQGILNVPGATAESKATVERLLDDDRKTHHCLFGKGGFHNHASHHLLAAYDLGAPAKLLEAIYDEGKKGLNPLRPDASTTKEPYTVTITRGNWTQYLGTDYEHLYADYLEFFAKEIQTSGIGQTLEDYVFSHAANGNGSCMLLRFVSGAVHPMIQTGYGVEFGSDVMVAQALAQAAAHSPFAPEIFDLQELSNQTGGVKSNAADSSHRQPAQGRSLLSILKEAYDSPILHPVMPYDPDALLSKRRRDAVKDGRAEEIQRLSALWKVDITRGQRELDEKVEELLWLTTLLFAGSGRRGRKPRLDFFLMHMLNVTLFVPSLLNAIPTIESKALLLRATLPVFLLYLIMRGRPRIDPELMMSYTANPRPPKSENAPAPDSSALGDPRRDEFANPWPAIVASVLHAPDPHTVKAIRALYYAAQKYGTTPAGGAIGAFQPNGEETHKGTSKTDGTIFVRAAGVVMDVLGWVSHGQEEGTWDRSALGWDDAWKTDGMKSVKATT</sequence>
<organism evidence="3 4">
    <name type="scientific">Somion occarium</name>
    <dbReference type="NCBI Taxonomy" id="3059160"/>
    <lineage>
        <taxon>Eukaryota</taxon>
        <taxon>Fungi</taxon>
        <taxon>Dikarya</taxon>
        <taxon>Basidiomycota</taxon>
        <taxon>Agaricomycotina</taxon>
        <taxon>Agaricomycetes</taxon>
        <taxon>Polyporales</taxon>
        <taxon>Cerrenaceae</taxon>
        <taxon>Somion</taxon>
    </lineage>
</organism>
<evidence type="ECO:0000313" key="3">
    <source>
        <dbReference type="EMBL" id="CAL1713314.1"/>
    </source>
</evidence>
<dbReference type="InterPro" id="IPR025337">
    <property type="entry name" value="Questin_oxidase-like"/>
</dbReference>
<protein>
    <recommendedName>
        <fullName evidence="5">Oxidoreductase AflY</fullName>
    </recommendedName>
</protein>
<dbReference type="PANTHER" id="PTHR35870">
    <property type="entry name" value="PROTEIN, PUTATIVE (AFU_ORTHOLOGUE AFUA_5G03330)-RELATED"/>
    <property type="match status" value="1"/>
</dbReference>
<evidence type="ECO:0000256" key="1">
    <source>
        <dbReference type="ARBA" id="ARBA00023002"/>
    </source>
</evidence>
<keyword evidence="1" id="KW-0560">Oxidoreductase</keyword>
<feature type="region of interest" description="Disordered" evidence="2">
    <location>
        <begin position="387"/>
        <end position="413"/>
    </location>
</feature>
<proteinExistence type="predicted"/>
<evidence type="ECO:0000256" key="2">
    <source>
        <dbReference type="SAM" id="MobiDB-lite"/>
    </source>
</evidence>
<dbReference type="Pfam" id="PF14027">
    <property type="entry name" value="Questin_oxidase"/>
    <property type="match status" value="1"/>
</dbReference>
<accession>A0ABP1E1A3</accession>
<dbReference type="PANTHER" id="PTHR35870:SF1">
    <property type="entry name" value="PROTEIN, PUTATIVE (AFU_ORTHOLOGUE AFUA_5G03330)-RELATED"/>
    <property type="match status" value="1"/>
</dbReference>
<evidence type="ECO:0008006" key="5">
    <source>
        <dbReference type="Google" id="ProtNLM"/>
    </source>
</evidence>
<dbReference type="Proteomes" id="UP001497453">
    <property type="component" value="Chromosome 7"/>
</dbReference>